<evidence type="ECO:0000313" key="3">
    <source>
        <dbReference type="Proteomes" id="UP000318053"/>
    </source>
</evidence>
<keyword evidence="1" id="KW-0732">Signal</keyword>
<reference evidence="2 3" key="1">
    <citation type="submission" date="2019-02" db="EMBL/GenBank/DDBJ databases">
        <title>Deep-cultivation of Planctomycetes and their phenomic and genomic characterization uncovers novel biology.</title>
        <authorList>
            <person name="Wiegand S."/>
            <person name="Jogler M."/>
            <person name="Boedeker C."/>
            <person name="Pinto D."/>
            <person name="Vollmers J."/>
            <person name="Rivas-Marin E."/>
            <person name="Kohn T."/>
            <person name="Peeters S.H."/>
            <person name="Heuer A."/>
            <person name="Rast P."/>
            <person name="Oberbeckmann S."/>
            <person name="Bunk B."/>
            <person name="Jeske O."/>
            <person name="Meyerdierks A."/>
            <person name="Storesund J.E."/>
            <person name="Kallscheuer N."/>
            <person name="Luecker S."/>
            <person name="Lage O.M."/>
            <person name="Pohl T."/>
            <person name="Merkel B.J."/>
            <person name="Hornburger P."/>
            <person name="Mueller R.-W."/>
            <person name="Bruemmer F."/>
            <person name="Labrenz M."/>
            <person name="Spormann A.M."/>
            <person name="Op Den Camp H."/>
            <person name="Overmann J."/>
            <person name="Amann R."/>
            <person name="Jetten M.S.M."/>
            <person name="Mascher T."/>
            <person name="Medema M.H."/>
            <person name="Devos D.P."/>
            <person name="Kaster A.-K."/>
            <person name="Ovreas L."/>
            <person name="Rohde M."/>
            <person name="Galperin M.Y."/>
            <person name="Jogler C."/>
        </authorList>
    </citation>
    <scope>NUCLEOTIDE SEQUENCE [LARGE SCALE GENOMIC DNA]</scope>
    <source>
        <strain evidence="2 3">CA85</strain>
    </source>
</reference>
<gene>
    <name evidence="2" type="ORF">CA85_08150</name>
</gene>
<dbReference type="AlphaFoldDB" id="A0A5C5YGB3"/>
<name>A0A5C5YGB3_9BACT</name>
<dbReference type="EMBL" id="SJPK01000002">
    <property type="protein sequence ID" value="TWT73933.1"/>
    <property type="molecule type" value="Genomic_DNA"/>
</dbReference>
<evidence type="ECO:0008006" key="4">
    <source>
        <dbReference type="Google" id="ProtNLM"/>
    </source>
</evidence>
<protein>
    <recommendedName>
        <fullName evidence="4">YHS domain protein</fullName>
    </recommendedName>
</protein>
<evidence type="ECO:0000256" key="1">
    <source>
        <dbReference type="SAM" id="SignalP"/>
    </source>
</evidence>
<dbReference type="Gene3D" id="1.10.620.20">
    <property type="entry name" value="Ribonucleotide Reductase, subunit A"/>
    <property type="match status" value="1"/>
</dbReference>
<dbReference type="GO" id="GO:0016491">
    <property type="term" value="F:oxidoreductase activity"/>
    <property type="evidence" value="ECO:0007669"/>
    <property type="project" value="InterPro"/>
</dbReference>
<dbReference type="Proteomes" id="UP000318053">
    <property type="component" value="Unassembled WGS sequence"/>
</dbReference>
<organism evidence="2 3">
    <name type="scientific">Allorhodopirellula solitaria</name>
    <dbReference type="NCBI Taxonomy" id="2527987"/>
    <lineage>
        <taxon>Bacteria</taxon>
        <taxon>Pseudomonadati</taxon>
        <taxon>Planctomycetota</taxon>
        <taxon>Planctomycetia</taxon>
        <taxon>Pirellulales</taxon>
        <taxon>Pirellulaceae</taxon>
        <taxon>Allorhodopirellula</taxon>
    </lineage>
</organism>
<evidence type="ECO:0000313" key="2">
    <source>
        <dbReference type="EMBL" id="TWT73933.1"/>
    </source>
</evidence>
<sequence precursor="true">MKNRLFFSFAVLLVASASVFAAGEKASDKVELEGVKCAVADGEAKAEKSVDFKKGKVYFCCGGCAGKFAKEPKKFTTQANRQLVQTHQYVQKACPISGGKLNPETMIKVDGTKVGFCCKNCKAKVEGAEDKEASEIVFSEKAFAKAYKKAEKKQEG</sequence>
<comment type="caution">
    <text evidence="2">The sequence shown here is derived from an EMBL/GenBank/DDBJ whole genome shotgun (WGS) entry which is preliminary data.</text>
</comment>
<feature type="chain" id="PRO_5023030129" description="YHS domain protein" evidence="1">
    <location>
        <begin position="22"/>
        <end position="156"/>
    </location>
</feature>
<dbReference type="InterPro" id="IPR012348">
    <property type="entry name" value="RNR-like"/>
</dbReference>
<proteinExistence type="predicted"/>
<feature type="signal peptide" evidence="1">
    <location>
        <begin position="1"/>
        <end position="21"/>
    </location>
</feature>
<keyword evidence="3" id="KW-1185">Reference proteome</keyword>
<accession>A0A5C5YGB3</accession>
<dbReference type="RefSeq" id="WP_146390012.1">
    <property type="nucleotide sequence ID" value="NZ_SJPK01000002.1"/>
</dbReference>
<dbReference type="OrthoDB" id="9815497at2"/>